<protein>
    <submittedName>
        <fullName evidence="11">Aldehyde ferredoxin oxidoreductase</fullName>
        <ecNumber evidence="11">1.2.7.5</ecNumber>
    </submittedName>
</protein>
<dbReference type="RefSeq" id="WP_059056357.1">
    <property type="nucleotide sequence ID" value="NZ_CEML01000002.1"/>
</dbReference>
<evidence type="ECO:0000256" key="8">
    <source>
        <dbReference type="ARBA" id="ARBA00049934"/>
    </source>
</evidence>
<dbReference type="SMART" id="SM00790">
    <property type="entry name" value="AFOR_N"/>
    <property type="match status" value="1"/>
</dbReference>
<gene>
    <name evidence="11" type="primary">aor1</name>
    <name evidence="11" type="ORF">HHUB_1893</name>
</gene>
<evidence type="ECO:0000313" key="11">
    <source>
        <dbReference type="EMBL" id="CQH52838.1"/>
    </source>
</evidence>
<feature type="region of interest" description="Disordered" evidence="9">
    <location>
        <begin position="266"/>
        <end position="288"/>
    </location>
</feature>
<evidence type="ECO:0000256" key="9">
    <source>
        <dbReference type="SAM" id="MobiDB-lite"/>
    </source>
</evidence>
<evidence type="ECO:0000256" key="1">
    <source>
        <dbReference type="ARBA" id="ARBA00001966"/>
    </source>
</evidence>
<dbReference type="GO" id="GO:0009055">
    <property type="term" value="F:electron transfer activity"/>
    <property type="evidence" value="ECO:0007669"/>
    <property type="project" value="InterPro"/>
</dbReference>
<evidence type="ECO:0000256" key="3">
    <source>
        <dbReference type="ARBA" id="ARBA00022485"/>
    </source>
</evidence>
<dbReference type="GO" id="GO:0046872">
    <property type="term" value="F:metal ion binding"/>
    <property type="evidence" value="ECO:0007669"/>
    <property type="project" value="UniProtKB-KW"/>
</dbReference>
<dbReference type="AlphaFoldDB" id="A0A0U5H156"/>
<dbReference type="Pfam" id="PF01314">
    <property type="entry name" value="AFOR_C"/>
    <property type="match status" value="1"/>
</dbReference>
<dbReference type="KEGG" id="hhb:Hhub_1893"/>
<dbReference type="InterPro" id="IPR036021">
    <property type="entry name" value="Tungsten_al_ferr_oxy-like_C"/>
</dbReference>
<dbReference type="PANTHER" id="PTHR30038">
    <property type="entry name" value="ALDEHYDE FERREDOXIN OXIDOREDUCTASE"/>
    <property type="match status" value="1"/>
</dbReference>
<dbReference type="Gene3D" id="3.60.9.10">
    <property type="entry name" value="Aldehyde ferredoxin oxidoreductase, N-terminal domain"/>
    <property type="match status" value="1"/>
</dbReference>
<evidence type="ECO:0000256" key="7">
    <source>
        <dbReference type="ARBA" id="ARBA00023014"/>
    </source>
</evidence>
<feature type="region of interest" description="Disordered" evidence="9">
    <location>
        <begin position="556"/>
        <end position="576"/>
    </location>
</feature>
<keyword evidence="12" id="KW-1185">Reference proteome</keyword>
<accession>A0A0U5H156</accession>
<dbReference type="InterPro" id="IPR051919">
    <property type="entry name" value="W-dependent_AOR"/>
</dbReference>
<comment type="similarity">
    <text evidence="2">Belongs to the AOR/FOR family.</text>
</comment>
<evidence type="ECO:0000259" key="10">
    <source>
        <dbReference type="SMART" id="SM00790"/>
    </source>
</evidence>
<name>A0A0U5H156_9EURY</name>
<evidence type="ECO:0000256" key="2">
    <source>
        <dbReference type="ARBA" id="ARBA00011032"/>
    </source>
</evidence>
<dbReference type="GO" id="GO:0033726">
    <property type="term" value="F:aldehyde ferredoxin oxidoreductase activity"/>
    <property type="evidence" value="ECO:0007669"/>
    <property type="project" value="UniProtKB-EC"/>
</dbReference>
<keyword evidence="6" id="KW-0408">Iron</keyword>
<dbReference type="InterPro" id="IPR013983">
    <property type="entry name" value="Ald_Fedxn_OxRdtase_N"/>
</dbReference>
<proteinExistence type="inferred from homology"/>
<dbReference type="Gene3D" id="1.10.599.10">
    <property type="entry name" value="Aldehyde Ferredoxin Oxidoreductase Protein, subunit A, domain 3"/>
    <property type="match status" value="1"/>
</dbReference>
<sequence length="576" mass="60252">MVGDHVLRVRLGEGTVSREEIPPEWRRRYVGGKALAARYLLADTEAGVDPLGPENLLAFAVGPLTGRAPGEPRFAVVTKSPLTDAFLDSYAGGDFAARLAGSLDDCLLVLVEGERDEPGVLVVEDGTARIEDAPELAGMDAAETDAQYPDAAVACVGPAGEHGVRFATVATDGGDHHAGRGGAGTVMGAKGLKAVVARGDAPETPPELDAADEEFADAEVGRWQAASETLESVDFADEVGALPTRGWQSGTFDGADGVGIEAVREASVGRERPGEAVPGGFRVPDGDGETVPRGAASITLGAGLGISDFDAVAELGGLCDRLGVDVISAGSAVAFAARASERGALDRDVDFGDPEGARRLIREVATRETDLGDALADGVVAAADRLGFDQMIPAVKAMELPTYDPRAAPAMALAYATSDRGACHRRARPIEEAAVAAESWSDADRVRAVVSEQNARSARWCLVADDFAGEAAPEQGARWLRAVGVDATAESLADLGERAWNLTRLFNVREGHDRNDDALPEAMTVPLPDGPAEGAAIDRERFDAMLEAYYDARGWDSEGVPTESTLERLELTEATQ</sequence>
<dbReference type="EC" id="1.2.7.5" evidence="11"/>
<dbReference type="STRING" id="1407499.HHUB_1893"/>
<dbReference type="Gene3D" id="1.10.569.10">
    <property type="entry name" value="Aldehyde Ferredoxin Oxidoreductase Protein, subunit A, domain 2"/>
    <property type="match status" value="1"/>
</dbReference>
<evidence type="ECO:0000256" key="4">
    <source>
        <dbReference type="ARBA" id="ARBA00022723"/>
    </source>
</evidence>
<dbReference type="InterPro" id="IPR013985">
    <property type="entry name" value="Ald_Fedxn_OxRdtase_dom3"/>
</dbReference>
<keyword evidence="7" id="KW-0411">Iron-sulfur</keyword>
<dbReference type="SUPFAM" id="SSF56228">
    <property type="entry name" value="Aldehyde ferredoxin oxidoreductase, N-terminal domain"/>
    <property type="match status" value="1"/>
</dbReference>
<dbReference type="PANTHER" id="PTHR30038:SF7">
    <property type="entry name" value="TUNGSTEN-CONTAINING GLYCERALDEHYDE-3-PHOSPHATE:FERREDOXIN OXIDOREDUCTASE"/>
    <property type="match status" value="1"/>
</dbReference>
<dbReference type="InterPro" id="IPR001203">
    <property type="entry name" value="OxRdtase_Ald_Fedxn_C"/>
</dbReference>
<evidence type="ECO:0000256" key="5">
    <source>
        <dbReference type="ARBA" id="ARBA00023002"/>
    </source>
</evidence>
<feature type="compositionally biased region" description="Basic and acidic residues" evidence="9">
    <location>
        <begin position="565"/>
        <end position="576"/>
    </location>
</feature>
<dbReference type="Pfam" id="PF02730">
    <property type="entry name" value="AFOR_N"/>
    <property type="match status" value="1"/>
</dbReference>
<dbReference type="GO" id="GO:0051539">
    <property type="term" value="F:4 iron, 4 sulfur cluster binding"/>
    <property type="evidence" value="ECO:0007669"/>
    <property type="project" value="UniProtKB-KW"/>
</dbReference>
<feature type="domain" description="Aldehyde ferredoxin oxidoreductase N-terminal" evidence="10">
    <location>
        <begin position="4"/>
        <end position="201"/>
    </location>
</feature>
<evidence type="ECO:0000256" key="6">
    <source>
        <dbReference type="ARBA" id="ARBA00023004"/>
    </source>
</evidence>
<dbReference type="OrthoDB" id="251987at2157"/>
<comment type="cofactor">
    <cofactor evidence="1">
        <name>[4Fe-4S] cluster</name>
        <dbReference type="ChEBI" id="CHEBI:49883"/>
    </cofactor>
</comment>
<organism evidence="11 12">
    <name type="scientific">Halobacterium hubeiense</name>
    <dbReference type="NCBI Taxonomy" id="1407499"/>
    <lineage>
        <taxon>Archaea</taxon>
        <taxon>Methanobacteriati</taxon>
        <taxon>Methanobacteriota</taxon>
        <taxon>Stenosarchaea group</taxon>
        <taxon>Halobacteria</taxon>
        <taxon>Halobacteriales</taxon>
        <taxon>Halobacteriaceae</taxon>
        <taxon>Halobacterium</taxon>
    </lineage>
</organism>
<dbReference type="EMBL" id="LN831302">
    <property type="protein sequence ID" value="CQH52838.1"/>
    <property type="molecule type" value="Genomic_DNA"/>
</dbReference>
<keyword evidence="3" id="KW-0004">4Fe-4S</keyword>
<dbReference type="InterPro" id="IPR036503">
    <property type="entry name" value="Ald_Fedxn_OxRdtase_N_sf"/>
</dbReference>
<keyword evidence="4" id="KW-0479">Metal-binding</keyword>
<reference evidence="12" key="1">
    <citation type="journal article" date="2016" name="Environ. Microbiol.">
        <title>The complete genome of a viable archaeum isolated from 123-million-year-old rock salt.</title>
        <authorList>
            <person name="Jaakkola S.T."/>
            <person name="Pfeiffer F."/>
            <person name="Ravantti J.J."/>
            <person name="Guo Q."/>
            <person name="Liu Y."/>
            <person name="Chen X."/>
            <person name="Ma H."/>
            <person name="Yang C."/>
            <person name="Oksanen H.M."/>
            <person name="Bamford D.H."/>
        </authorList>
    </citation>
    <scope>NUCLEOTIDE SEQUENCE</scope>
    <source>
        <strain evidence="12">JI20-1</strain>
    </source>
</reference>
<dbReference type="SUPFAM" id="SSF48310">
    <property type="entry name" value="Aldehyde ferredoxin oxidoreductase, C-terminal domains"/>
    <property type="match status" value="1"/>
</dbReference>
<dbReference type="GeneID" id="26658566"/>
<dbReference type="Proteomes" id="UP000066737">
    <property type="component" value="Chromosome I"/>
</dbReference>
<comment type="cofactor">
    <cofactor evidence="8">
        <name>tungstopterin</name>
        <dbReference type="ChEBI" id="CHEBI:30402"/>
    </cofactor>
</comment>
<evidence type="ECO:0000313" key="12">
    <source>
        <dbReference type="Proteomes" id="UP000066737"/>
    </source>
</evidence>
<dbReference type="InterPro" id="IPR013984">
    <property type="entry name" value="Ald_Fedxn_OxRdtase_dom2"/>
</dbReference>
<keyword evidence="5 11" id="KW-0560">Oxidoreductase</keyword>